<keyword evidence="2" id="KW-0040">ANK repeat</keyword>
<dbReference type="GO" id="GO:0007166">
    <property type="term" value="P:cell surface receptor signaling pathway"/>
    <property type="evidence" value="ECO:0007669"/>
    <property type="project" value="InterPro"/>
</dbReference>
<dbReference type="Gene3D" id="3.40.50.300">
    <property type="entry name" value="P-loop containing nucleotide triphosphate hydrolases"/>
    <property type="match status" value="1"/>
</dbReference>
<evidence type="ECO:0000256" key="1">
    <source>
        <dbReference type="ARBA" id="ARBA00022737"/>
    </source>
</evidence>
<dbReference type="SUPFAM" id="SSF52540">
    <property type="entry name" value="P-loop containing nucleoside triphosphate hydrolases"/>
    <property type="match status" value="1"/>
</dbReference>
<dbReference type="Gene3D" id="1.25.40.20">
    <property type="entry name" value="Ankyrin repeat-containing domain"/>
    <property type="match status" value="2"/>
</dbReference>
<reference evidence="5" key="1">
    <citation type="submission" date="2020-05" db="EMBL/GenBank/DDBJ databases">
        <title>Mycena genomes resolve the evolution of fungal bioluminescence.</title>
        <authorList>
            <person name="Tsai I.J."/>
        </authorList>
    </citation>
    <scope>NUCLEOTIDE SEQUENCE</scope>
    <source>
        <strain evidence="5">160909Yilan</strain>
    </source>
</reference>
<protein>
    <submittedName>
        <fullName evidence="5">HET-domain-containing protein</fullName>
    </submittedName>
</protein>
<dbReference type="PANTHER" id="PTHR10039:SF16">
    <property type="entry name" value="GPI INOSITOL-DEACYLASE"/>
    <property type="match status" value="1"/>
</dbReference>
<evidence type="ECO:0000256" key="3">
    <source>
        <dbReference type="SAM" id="MobiDB-lite"/>
    </source>
</evidence>
<dbReference type="Proteomes" id="UP000623467">
    <property type="component" value="Unassembled WGS sequence"/>
</dbReference>
<feature type="repeat" description="ANK" evidence="2">
    <location>
        <begin position="684"/>
        <end position="716"/>
    </location>
</feature>
<feature type="repeat" description="ANK" evidence="2">
    <location>
        <begin position="814"/>
        <end position="846"/>
    </location>
</feature>
<feature type="domain" description="Nephrocystin 3-like N-terminal" evidence="4">
    <location>
        <begin position="235"/>
        <end position="399"/>
    </location>
</feature>
<dbReference type="SMART" id="SM00248">
    <property type="entry name" value="ANK"/>
    <property type="match status" value="8"/>
</dbReference>
<dbReference type="EMBL" id="JACAZH010000016">
    <property type="protein sequence ID" value="KAF7349501.1"/>
    <property type="molecule type" value="Genomic_DNA"/>
</dbReference>
<gene>
    <name evidence="5" type="ORF">MSAN_01740500</name>
</gene>
<feature type="compositionally biased region" description="Basic and acidic residues" evidence="3">
    <location>
        <begin position="1"/>
        <end position="12"/>
    </location>
</feature>
<dbReference type="AlphaFoldDB" id="A0A8H6XZN5"/>
<dbReference type="SUPFAM" id="SSF48403">
    <property type="entry name" value="Ankyrin repeat"/>
    <property type="match status" value="1"/>
</dbReference>
<keyword evidence="1" id="KW-0677">Repeat</keyword>
<evidence type="ECO:0000259" key="4">
    <source>
        <dbReference type="Pfam" id="PF24883"/>
    </source>
</evidence>
<dbReference type="InterPro" id="IPR027417">
    <property type="entry name" value="P-loop_NTPase"/>
</dbReference>
<dbReference type="Pfam" id="PF12796">
    <property type="entry name" value="Ank_2"/>
    <property type="match status" value="2"/>
</dbReference>
<accession>A0A8H6XZN5</accession>
<feature type="repeat" description="ANK" evidence="2">
    <location>
        <begin position="847"/>
        <end position="879"/>
    </location>
</feature>
<comment type="caution">
    <text evidence="5">The sequence shown here is derived from an EMBL/GenBank/DDBJ whole genome shotgun (WGS) entry which is preliminary data.</text>
</comment>
<dbReference type="InterPro" id="IPR002110">
    <property type="entry name" value="Ankyrin_rpt"/>
</dbReference>
<dbReference type="Pfam" id="PF24883">
    <property type="entry name" value="NPHP3_N"/>
    <property type="match status" value="1"/>
</dbReference>
<evidence type="ECO:0000313" key="6">
    <source>
        <dbReference type="Proteomes" id="UP000623467"/>
    </source>
</evidence>
<dbReference type="CDD" id="cd21037">
    <property type="entry name" value="MLKL_NTD"/>
    <property type="match status" value="1"/>
</dbReference>
<proteinExistence type="predicted"/>
<feature type="region of interest" description="Disordered" evidence="3">
    <location>
        <begin position="1"/>
        <end position="29"/>
    </location>
</feature>
<feature type="repeat" description="ANK" evidence="2">
    <location>
        <begin position="749"/>
        <end position="781"/>
    </location>
</feature>
<dbReference type="PROSITE" id="PS50297">
    <property type="entry name" value="ANK_REP_REGION"/>
    <property type="match status" value="4"/>
</dbReference>
<evidence type="ECO:0000313" key="5">
    <source>
        <dbReference type="EMBL" id="KAF7349501.1"/>
    </source>
</evidence>
<dbReference type="InterPro" id="IPR056884">
    <property type="entry name" value="NPHP3-like_N"/>
</dbReference>
<name>A0A8H6XZN5_9AGAR</name>
<dbReference type="OrthoDB" id="4772757at2759"/>
<evidence type="ECO:0000256" key="2">
    <source>
        <dbReference type="PROSITE-ProRule" id="PRU00023"/>
    </source>
</evidence>
<dbReference type="Gene3D" id="1.20.930.20">
    <property type="entry name" value="Adaptor protein Cbl, N-terminal domain"/>
    <property type="match status" value="1"/>
</dbReference>
<dbReference type="Pfam" id="PF00023">
    <property type="entry name" value="Ank"/>
    <property type="match status" value="1"/>
</dbReference>
<dbReference type="PROSITE" id="PS50088">
    <property type="entry name" value="ANK_REPEAT"/>
    <property type="match status" value="5"/>
</dbReference>
<feature type="repeat" description="ANK" evidence="2">
    <location>
        <begin position="716"/>
        <end position="748"/>
    </location>
</feature>
<sequence>MKDPKHALDWFRRKNSSPKASASESTPVLSTGDALSKSGIKSDCAIDGFVFALDLAEQALDIAEVAPFIGPAAALLHKIIDSYKGWKDVHEKHDFLVQRVADITGDICATVVRMQETNYSDQIGRLRSDLEKYAKLIDRASQFIENYDNQGTLTRFAGRSPVQEEIDKLEHELDVFSARFGNNRLVDLCISQSMGVQALQRVHDMAVAEKLEKWFQSLPQMTQKQHDTEQLRTEGTGQWFLKHKDFLEWEDNPGVLWIEGPSGAGKSVISSTIIQELFAHREQFPGCSFAVAYFYFDFRNKETQSVEIALRRLILQLSAQSLHPYKTLDTQYSLSDGQKLPTYEELLLLLFKLIQGLGHTYIVLDALDECDSNSFQQLVGLVWKIKAWAETPLHLCITSQIRDIFTKGFVGVTRIALVATIIDQDIKSFITTELDNNSNLEPWQPHAAQVIEKITIKAGGMFRLASCLLIELSHCSRGEDEELNEILEQLPDTLMGIYDRFLQAIRPRDFPHAQAALQWIMYRESYINMTMLADAIAFDFSNQKQYTYKPNWQKSNSSLIPKWLAGLVQSNGNWVTLAHASVQDYLLSTHFRDKFNSNLNEKFSNLFIARCCISYLLYFGNQSLDLEAFETLNNHPLGTYAARHWYYHILRSDDQKSLLSLGMQLFQEGSKQYQALYHFNGHPQYLPPLHLCCSGGYLECALQLIENGANINPMDAEDSPLSRASYSGNIDIVNLLLEKGANINILSGYHGSPLAAASVNGKMDIVWLLLEKGANINLVGGNYSSPLTVACCRSLNIVQLFLEKGGDVNLVGGKYGSPLVAASSFGNLNIVQLLLKKGANINLVGGEDGTALIAACRGNKLEVVEFLLEKGANINKAGGNYGSALAAAAASEYNGPPTSLIHLLLEKGADIKAQGGRALEEAMKKGHEDVVALLKKHGAVLEEEDIFLDSVKYGVPYGPDRMPVEYQEFCRDSS</sequence>
<dbReference type="InterPro" id="IPR036770">
    <property type="entry name" value="Ankyrin_rpt-contain_sf"/>
</dbReference>
<keyword evidence="6" id="KW-1185">Reference proteome</keyword>
<dbReference type="PANTHER" id="PTHR10039">
    <property type="entry name" value="AMELOGENIN"/>
    <property type="match status" value="1"/>
</dbReference>
<feature type="compositionally biased region" description="Polar residues" evidence="3">
    <location>
        <begin position="17"/>
        <end position="29"/>
    </location>
</feature>
<organism evidence="5 6">
    <name type="scientific">Mycena sanguinolenta</name>
    <dbReference type="NCBI Taxonomy" id="230812"/>
    <lineage>
        <taxon>Eukaryota</taxon>
        <taxon>Fungi</taxon>
        <taxon>Dikarya</taxon>
        <taxon>Basidiomycota</taxon>
        <taxon>Agaricomycotina</taxon>
        <taxon>Agaricomycetes</taxon>
        <taxon>Agaricomycetidae</taxon>
        <taxon>Agaricales</taxon>
        <taxon>Marasmiineae</taxon>
        <taxon>Mycenaceae</taxon>
        <taxon>Mycena</taxon>
    </lineage>
</organism>
<dbReference type="InterPro" id="IPR059179">
    <property type="entry name" value="MLKL-like_MCAfunc"/>
</dbReference>
<dbReference type="InterPro" id="IPR036537">
    <property type="entry name" value="Adaptor_Cbl_N_dom_sf"/>
</dbReference>